<gene>
    <name evidence="5" type="ORF">B0187_02205</name>
</gene>
<evidence type="ECO:0000256" key="3">
    <source>
        <dbReference type="PIRSR" id="PIRSR000029-1"/>
    </source>
</evidence>
<evidence type="ECO:0000313" key="6">
    <source>
        <dbReference type="Proteomes" id="UP000190867"/>
    </source>
</evidence>
<reference evidence="5 6" key="1">
    <citation type="submission" date="2017-02" db="EMBL/GenBank/DDBJ databases">
        <title>Draft genome sequence of Haemophilus paracuniculus CCUG 43573 type strain.</title>
        <authorList>
            <person name="Engstrom-Jakobsson H."/>
            <person name="Salva-Serra F."/>
            <person name="Thorell K."/>
            <person name="Gonzales-Siles L."/>
            <person name="Karlsson R."/>
            <person name="Boulund F."/>
            <person name="Engstrand L."/>
            <person name="Kristiansson E."/>
            <person name="Moore E."/>
        </authorList>
    </citation>
    <scope>NUCLEOTIDE SEQUENCE [LARGE SCALE GENOMIC DNA]</scope>
    <source>
        <strain evidence="5 6">CCUG 43573</strain>
    </source>
</reference>
<dbReference type="PIRSF" id="PIRSF000029">
    <property type="entry name" value="Cytochrome_b562"/>
    <property type="match status" value="1"/>
</dbReference>
<keyword evidence="3" id="KW-0349">Heme</keyword>
<dbReference type="STRING" id="734.B0187_02205"/>
<keyword evidence="3" id="KW-0479">Metal-binding</keyword>
<feature type="binding site" description="axial binding residue" evidence="3">
    <location>
        <position position="27"/>
    </location>
    <ligand>
        <name>heme b</name>
        <dbReference type="ChEBI" id="CHEBI:60344"/>
    </ligand>
    <ligandPart>
        <name>Fe</name>
        <dbReference type="ChEBI" id="CHEBI:18248"/>
    </ligandPart>
</feature>
<organism evidence="5 6">
    <name type="scientific">Haemophilus paracuniculus</name>
    <dbReference type="NCBI Taxonomy" id="734"/>
    <lineage>
        <taxon>Bacteria</taxon>
        <taxon>Pseudomonadati</taxon>
        <taxon>Pseudomonadota</taxon>
        <taxon>Gammaproteobacteria</taxon>
        <taxon>Pasteurellales</taxon>
        <taxon>Pasteurellaceae</taxon>
        <taxon>Haemophilus</taxon>
    </lineage>
</organism>
<evidence type="ECO:0000256" key="4">
    <source>
        <dbReference type="SAM" id="SignalP"/>
    </source>
</evidence>
<dbReference type="RefSeq" id="WP_078236237.1">
    <property type="nucleotide sequence ID" value="NZ_MUYA01000003.1"/>
</dbReference>
<keyword evidence="6" id="KW-1185">Reference proteome</keyword>
<dbReference type="Proteomes" id="UP000190867">
    <property type="component" value="Unassembled WGS sequence"/>
</dbReference>
<dbReference type="InterPro" id="IPR009155">
    <property type="entry name" value="Cyt_b562"/>
</dbReference>
<proteinExistence type="inferred from homology"/>
<dbReference type="GO" id="GO:0009055">
    <property type="term" value="F:electron transfer activity"/>
    <property type="evidence" value="ECO:0007669"/>
    <property type="project" value="InterPro"/>
</dbReference>
<dbReference type="GO" id="GO:0042597">
    <property type="term" value="C:periplasmic space"/>
    <property type="evidence" value="ECO:0007669"/>
    <property type="project" value="InterPro"/>
</dbReference>
<feature type="binding site" description="axial binding residue" evidence="3">
    <location>
        <position position="119"/>
    </location>
    <ligand>
        <name>heme b</name>
        <dbReference type="ChEBI" id="CHEBI:60344"/>
    </ligand>
    <ligandPart>
        <name>Fe</name>
        <dbReference type="ChEBI" id="CHEBI:18248"/>
    </ligandPart>
</feature>
<dbReference type="GO" id="GO:0022900">
    <property type="term" value="P:electron transport chain"/>
    <property type="evidence" value="ECO:0007669"/>
    <property type="project" value="InterPro"/>
</dbReference>
<keyword evidence="3" id="KW-0408">Iron</keyword>
<feature type="signal peptide" evidence="4">
    <location>
        <begin position="1"/>
        <end position="20"/>
    </location>
</feature>
<accession>A0A1T0AV30</accession>
<evidence type="ECO:0000256" key="1">
    <source>
        <dbReference type="ARBA" id="ARBA00005523"/>
    </source>
</evidence>
<comment type="cofactor">
    <cofactor evidence="3">
        <name>heme b</name>
        <dbReference type="ChEBI" id="CHEBI:60344"/>
    </cofactor>
    <text evidence="3">Binds 1 heme b (iron(II)-protoporphyrin IX) group per molecule.</text>
</comment>
<dbReference type="Pfam" id="PF07361">
    <property type="entry name" value="Cytochrom_B562"/>
    <property type="match status" value="1"/>
</dbReference>
<name>A0A1T0AV30_9PAST</name>
<protein>
    <submittedName>
        <fullName evidence="5">Cytochrome B562</fullName>
    </submittedName>
</protein>
<comment type="caution">
    <text evidence="5">The sequence shown here is derived from an EMBL/GenBank/DDBJ whole genome shotgun (WGS) entry which is preliminary data.</text>
</comment>
<feature type="chain" id="PRO_5013182154" evidence="4">
    <location>
        <begin position="21"/>
        <end position="123"/>
    </location>
</feature>
<keyword evidence="2 4" id="KW-0732">Signal</keyword>
<dbReference type="InterPro" id="IPR010980">
    <property type="entry name" value="Cyt_c/b562"/>
</dbReference>
<dbReference type="GO" id="GO:0020037">
    <property type="term" value="F:heme binding"/>
    <property type="evidence" value="ECO:0007669"/>
    <property type="project" value="InterPro"/>
</dbReference>
<dbReference type="SUPFAM" id="SSF47175">
    <property type="entry name" value="Cytochromes"/>
    <property type="match status" value="1"/>
</dbReference>
<evidence type="ECO:0000313" key="5">
    <source>
        <dbReference type="EMBL" id="OOS00321.1"/>
    </source>
</evidence>
<dbReference type="OrthoDB" id="5689345at2"/>
<evidence type="ECO:0000256" key="2">
    <source>
        <dbReference type="ARBA" id="ARBA00022729"/>
    </source>
</evidence>
<dbReference type="Gene3D" id="1.20.120.10">
    <property type="entry name" value="Cytochrome c/b562"/>
    <property type="match status" value="1"/>
</dbReference>
<sequence length="123" mass="13756">MKLKHLFSVGLLAVSAVAVANGVMMEMFQMKRQLNELTQAESVEAFRASAKNFIEVSEKAQATMPASLDGDQSRFVGYQKGMQEVIDVVKQADSLAEQGKLDEAKALTEKLNDLRKQYHKEYK</sequence>
<comment type="similarity">
    <text evidence="1">Belongs to the cytochrome b562 family.</text>
</comment>
<dbReference type="GO" id="GO:0005506">
    <property type="term" value="F:iron ion binding"/>
    <property type="evidence" value="ECO:0007669"/>
    <property type="project" value="InterPro"/>
</dbReference>
<dbReference type="AlphaFoldDB" id="A0A1T0AV30"/>
<dbReference type="EMBL" id="MUYA01000003">
    <property type="protein sequence ID" value="OOS00321.1"/>
    <property type="molecule type" value="Genomic_DNA"/>
</dbReference>